<keyword evidence="2" id="KW-1185">Reference proteome</keyword>
<dbReference type="EMBL" id="WEGK01000005">
    <property type="protein sequence ID" value="MQY20053.1"/>
    <property type="molecule type" value="Genomic_DNA"/>
</dbReference>
<reference evidence="1 2" key="1">
    <citation type="submission" date="2019-10" db="EMBL/GenBank/DDBJ databases">
        <title>Nocardia macrotermitis sp. nov. and Nocardia aurantia sp. nov., isolated from the gut of fungus growing-termite Macrotermes natalensis.</title>
        <authorList>
            <person name="Benndorf R."/>
            <person name="Schwitalla J."/>
            <person name="Martin K."/>
            <person name="De Beer W."/>
            <person name="Kaster A.-K."/>
            <person name="Vollmers J."/>
            <person name="Poulsen M."/>
            <person name="Beemelmanns C."/>
        </authorList>
    </citation>
    <scope>NUCLEOTIDE SEQUENCE [LARGE SCALE GENOMIC DNA]</scope>
    <source>
        <strain evidence="1 2">RB20</strain>
    </source>
</reference>
<dbReference type="AlphaFoldDB" id="A0A7K0D2U8"/>
<name>A0A7K0D2U8_9NOCA</name>
<proteinExistence type="predicted"/>
<protein>
    <submittedName>
        <fullName evidence="1">Uncharacterized protein</fullName>
    </submittedName>
</protein>
<organism evidence="1 2">
    <name type="scientific">Nocardia macrotermitis</name>
    <dbReference type="NCBI Taxonomy" id="2585198"/>
    <lineage>
        <taxon>Bacteria</taxon>
        <taxon>Bacillati</taxon>
        <taxon>Actinomycetota</taxon>
        <taxon>Actinomycetes</taxon>
        <taxon>Mycobacteriales</taxon>
        <taxon>Nocardiaceae</taxon>
        <taxon>Nocardia</taxon>
    </lineage>
</organism>
<sequence>MTVWVMSRASMLWGKPGSKALTSASRVRWVGSNSTVSAPRLSSSWSEVRAPMMGAVTAGFWSVQARATWAGVLPRAWAAALG</sequence>
<accession>A0A7K0D2U8</accession>
<evidence type="ECO:0000313" key="2">
    <source>
        <dbReference type="Proteomes" id="UP000438448"/>
    </source>
</evidence>
<evidence type="ECO:0000313" key="1">
    <source>
        <dbReference type="EMBL" id="MQY20053.1"/>
    </source>
</evidence>
<dbReference type="Proteomes" id="UP000438448">
    <property type="component" value="Unassembled WGS sequence"/>
</dbReference>
<comment type="caution">
    <text evidence="1">The sequence shown here is derived from an EMBL/GenBank/DDBJ whole genome shotgun (WGS) entry which is preliminary data.</text>
</comment>
<gene>
    <name evidence="1" type="ORF">NRB20_31480</name>
</gene>